<reference evidence="14 15" key="1">
    <citation type="submission" date="2008-09" db="EMBL/GenBank/DDBJ databases">
        <authorList>
            <person name="Fulton L."/>
            <person name="Clifton S."/>
            <person name="Fulton B."/>
            <person name="Xu J."/>
            <person name="Minx P."/>
            <person name="Pepin K.H."/>
            <person name="Johnson M."/>
            <person name="Thiruvilangam P."/>
            <person name="Bhonagiri V."/>
            <person name="Nash W.E."/>
            <person name="Mardis E.R."/>
            <person name="Wilson R.K."/>
        </authorList>
    </citation>
    <scope>NUCLEOTIDE SEQUENCE [LARGE SCALE GENOMIC DNA]</scope>
    <source>
        <strain evidence="14 15">DSM 13275</strain>
    </source>
</reference>
<dbReference type="SUPFAM" id="SSF100920">
    <property type="entry name" value="Heat shock protein 70kD (HSP70), peptide-binding domain"/>
    <property type="match status" value="1"/>
</dbReference>
<dbReference type="PRINTS" id="PR00301">
    <property type="entry name" value="HEATSHOCK70"/>
</dbReference>
<evidence type="ECO:0000256" key="12">
    <source>
        <dbReference type="ARBA" id="ARBA00033103"/>
    </source>
</evidence>
<keyword evidence="9" id="KW-0143">Chaperone</keyword>
<dbReference type="PROSITE" id="PS01036">
    <property type="entry name" value="HSP70_3"/>
    <property type="match status" value="1"/>
</dbReference>
<dbReference type="EMBL" id="ABWP01000071">
    <property type="protein sequence ID" value="EEA84468.1"/>
    <property type="molecule type" value="Genomic_DNA"/>
</dbReference>
<dbReference type="RefSeq" id="WP_006440730.1">
    <property type="nucleotide sequence ID" value="NZ_DS995358.1"/>
</dbReference>
<evidence type="ECO:0000256" key="13">
    <source>
        <dbReference type="RuleBase" id="RU003322"/>
    </source>
</evidence>
<protein>
    <recommendedName>
        <fullName evidence="3">Chaperone protein DnaK</fullName>
    </recommendedName>
    <alternativeName>
        <fullName evidence="4">Chaperone protein dnaK</fullName>
    </alternativeName>
    <alternativeName>
        <fullName evidence="12">HSP70</fullName>
    </alternativeName>
    <alternativeName>
        <fullName evidence="11">Heat shock 70 kDa protein</fullName>
    </alternativeName>
    <alternativeName>
        <fullName evidence="10">Heat shock protein 70</fullName>
    </alternativeName>
</protein>
<organism evidence="14 15">
    <name type="scientific">Peptacetobacter hiranonis (strain DSM 13275 / JCM 10541 / KCTC 15199 / TO-931)</name>
    <name type="common">Clostridium hiranonis</name>
    <dbReference type="NCBI Taxonomy" id="500633"/>
    <lineage>
        <taxon>Bacteria</taxon>
        <taxon>Bacillati</taxon>
        <taxon>Bacillota</taxon>
        <taxon>Clostridia</taxon>
        <taxon>Peptostreptococcales</taxon>
        <taxon>Peptostreptococcaceae</taxon>
        <taxon>Peptacetobacter</taxon>
    </lineage>
</organism>
<keyword evidence="15" id="KW-1185">Reference proteome</keyword>
<comment type="function">
    <text evidence="1">Acts as a chaperone.</text>
</comment>
<dbReference type="AlphaFoldDB" id="B6G162"/>
<dbReference type="PROSITE" id="PS00329">
    <property type="entry name" value="HSP70_2"/>
    <property type="match status" value="1"/>
</dbReference>
<dbReference type="InterPro" id="IPR043129">
    <property type="entry name" value="ATPase_NBD"/>
</dbReference>
<sequence length="602" mass="67763">MAVIGIDLGTTNSIAVVFRNGEVEMIPNSFGEYLTPSVVTIENKELIVGKIAKQKLVTNPENTTSLFKRDMGTNKTIKLGKNKYLPQELSALVLKQLINDAEKYLNEKVEEVVISVPAYFNAKQRRATKLAGEIIGVKVDRLINEPSAAAIACHEEEFETFVVFDFGGGTLDVSVVDCFENVVSICSIAGNNQLGGIDFDKAIAMHFCQQNKIDYNSLLRAEKESLFLAAERVKIALQDNEEATMSLSIRGKLYSVKITNEILSLISKPILDEIREVIRRAVKDSGFVPSDIDRMIMVGGSSYMPIVRDYLEKLLKIPVESAEDIDYMVAMGLGKYLGIKQRCSEVKDLVVTDICPFSLSTPIVNESDSSKPLAKVIIPKNTVLPSSRTVTLQAYRRGQNNISISVYQGEEMYENDNILLGHTKVKIPRNYKENEQFNITYSYDINSMLYVEVEIISTGEKSVFIIGDDKKLESIKEGNQLNAIKEISIKLNSNPEYEACIERARRIYKELSPELKRMLQERMESLEIMYKDCVNNIQKKRAIVEEMERLLDVFDSISEFNESDIFSDFGIDDNSIEDKDIEEKDIKEKDIKIIDGTGGRLS</sequence>
<gene>
    <name evidence="14" type="ORF">CLOHIR_01868</name>
</gene>
<dbReference type="STRING" id="500633.CLOHIR_01868"/>
<name>B6G162_PEPHT</name>
<evidence type="ECO:0000256" key="4">
    <source>
        <dbReference type="ARBA" id="ARBA00017249"/>
    </source>
</evidence>
<evidence type="ECO:0000313" key="14">
    <source>
        <dbReference type="EMBL" id="EEA84468.1"/>
    </source>
</evidence>
<evidence type="ECO:0000256" key="5">
    <source>
        <dbReference type="ARBA" id="ARBA00022553"/>
    </source>
</evidence>
<dbReference type="eggNOG" id="COG0443">
    <property type="taxonomic scope" value="Bacteria"/>
</dbReference>
<evidence type="ECO:0000256" key="3">
    <source>
        <dbReference type="ARBA" id="ARBA00014415"/>
    </source>
</evidence>
<dbReference type="InterPro" id="IPR013126">
    <property type="entry name" value="Hsp_70_fam"/>
</dbReference>
<keyword evidence="6 13" id="KW-0547">Nucleotide-binding</keyword>
<dbReference type="Pfam" id="PF00012">
    <property type="entry name" value="HSP70"/>
    <property type="match status" value="2"/>
</dbReference>
<dbReference type="FunFam" id="3.30.420.40:FF:000071">
    <property type="entry name" value="Molecular chaperone DnaK"/>
    <property type="match status" value="1"/>
</dbReference>
<dbReference type="Gene3D" id="2.60.34.10">
    <property type="entry name" value="Substrate Binding Domain Of DNAk, Chain A, domain 1"/>
    <property type="match status" value="1"/>
</dbReference>
<dbReference type="PROSITE" id="PS00297">
    <property type="entry name" value="HSP70_1"/>
    <property type="match status" value="1"/>
</dbReference>
<keyword evidence="8" id="KW-0346">Stress response</keyword>
<comment type="caution">
    <text evidence="14">The sequence shown here is derived from an EMBL/GenBank/DDBJ whole genome shotgun (WGS) entry which is preliminary data.</text>
</comment>
<accession>B6G162</accession>
<dbReference type="PANTHER" id="PTHR19375">
    <property type="entry name" value="HEAT SHOCK PROTEIN 70KDA"/>
    <property type="match status" value="1"/>
</dbReference>
<dbReference type="SUPFAM" id="SSF53067">
    <property type="entry name" value="Actin-like ATPase domain"/>
    <property type="match status" value="2"/>
</dbReference>
<dbReference type="InterPro" id="IPR018181">
    <property type="entry name" value="Heat_shock_70_CS"/>
</dbReference>
<evidence type="ECO:0000256" key="7">
    <source>
        <dbReference type="ARBA" id="ARBA00022840"/>
    </source>
</evidence>
<evidence type="ECO:0000256" key="8">
    <source>
        <dbReference type="ARBA" id="ARBA00023016"/>
    </source>
</evidence>
<dbReference type="Gene3D" id="3.30.420.40">
    <property type="match status" value="2"/>
</dbReference>
<evidence type="ECO:0000313" key="15">
    <source>
        <dbReference type="Proteomes" id="UP000003178"/>
    </source>
</evidence>
<dbReference type="GO" id="GO:0140662">
    <property type="term" value="F:ATP-dependent protein folding chaperone"/>
    <property type="evidence" value="ECO:0007669"/>
    <property type="project" value="InterPro"/>
</dbReference>
<evidence type="ECO:0000256" key="6">
    <source>
        <dbReference type="ARBA" id="ARBA00022741"/>
    </source>
</evidence>
<dbReference type="Gene3D" id="3.90.640.10">
    <property type="entry name" value="Actin, Chain A, domain 4"/>
    <property type="match status" value="1"/>
</dbReference>
<dbReference type="GO" id="GO:0005524">
    <property type="term" value="F:ATP binding"/>
    <property type="evidence" value="ECO:0007669"/>
    <property type="project" value="UniProtKB-KW"/>
</dbReference>
<dbReference type="HOGENOM" id="CLU_005965_2_4_9"/>
<evidence type="ECO:0000256" key="1">
    <source>
        <dbReference type="ARBA" id="ARBA00002290"/>
    </source>
</evidence>
<keyword evidence="7 13" id="KW-0067">ATP-binding</keyword>
<dbReference type="InterPro" id="IPR029047">
    <property type="entry name" value="HSP70_peptide-bd_sf"/>
</dbReference>
<keyword evidence="5" id="KW-0597">Phosphoprotein</keyword>
<proteinExistence type="inferred from homology"/>
<dbReference type="Proteomes" id="UP000003178">
    <property type="component" value="Unassembled WGS sequence"/>
</dbReference>
<evidence type="ECO:0000256" key="10">
    <source>
        <dbReference type="ARBA" id="ARBA00030019"/>
    </source>
</evidence>
<evidence type="ECO:0000256" key="2">
    <source>
        <dbReference type="ARBA" id="ARBA00007381"/>
    </source>
</evidence>
<reference evidence="14 15" key="2">
    <citation type="submission" date="2008-10" db="EMBL/GenBank/DDBJ databases">
        <title>Draft genome sequence of Clostridium hiranonis (DSM 13275).</title>
        <authorList>
            <person name="Sudarsanam P."/>
            <person name="Ley R."/>
            <person name="Guruge J."/>
            <person name="Turnbaugh P.J."/>
            <person name="Mahowald M."/>
            <person name="Liep D."/>
            <person name="Gordon J."/>
        </authorList>
    </citation>
    <scope>NUCLEOTIDE SEQUENCE [LARGE SCALE GENOMIC DNA]</scope>
    <source>
        <strain evidence="14 15">DSM 13275</strain>
    </source>
</reference>
<evidence type="ECO:0000256" key="9">
    <source>
        <dbReference type="ARBA" id="ARBA00023186"/>
    </source>
</evidence>
<dbReference type="OrthoDB" id="9766019at2"/>
<comment type="similarity">
    <text evidence="2 13">Belongs to the heat shock protein 70 family.</text>
</comment>
<evidence type="ECO:0000256" key="11">
    <source>
        <dbReference type="ARBA" id="ARBA00030945"/>
    </source>
</evidence>